<dbReference type="Gene3D" id="3.20.20.30">
    <property type="entry name" value="Luciferase-like domain"/>
    <property type="match status" value="1"/>
</dbReference>
<reference evidence="3 4" key="1">
    <citation type="submission" date="2019-06" db="EMBL/GenBank/DDBJ databases">
        <title>Psychrobacillus vulpis sp. nov., a new species isolated from feces of a red fox that inhabits in The Tablas de Daimiel Natural Park, Albacete, Spain.</title>
        <authorList>
            <person name="Rodriguez M."/>
            <person name="Reina J.C."/>
            <person name="Bejar V."/>
            <person name="Llamas I."/>
        </authorList>
    </citation>
    <scope>NUCLEOTIDE SEQUENCE [LARGE SCALE GENOMIC DNA]</scope>
    <source>
        <strain evidence="3 4">Z8</strain>
    </source>
</reference>
<dbReference type="GO" id="GO:0005829">
    <property type="term" value="C:cytosol"/>
    <property type="evidence" value="ECO:0007669"/>
    <property type="project" value="TreeGrafter"/>
</dbReference>
<evidence type="ECO:0000259" key="2">
    <source>
        <dbReference type="Pfam" id="PF00296"/>
    </source>
</evidence>
<dbReference type="AlphaFoldDB" id="A0A544TQ76"/>
<dbReference type="NCBIfam" id="TIGR03558">
    <property type="entry name" value="oxido_grp_1"/>
    <property type="match status" value="1"/>
</dbReference>
<comment type="caution">
    <text evidence="3">The sequence shown here is derived from an EMBL/GenBank/DDBJ whole genome shotgun (WGS) entry which is preliminary data.</text>
</comment>
<dbReference type="FunFam" id="3.20.20.30:FF:000002">
    <property type="entry name" value="LLM class flavin-dependent oxidoreductase"/>
    <property type="match status" value="1"/>
</dbReference>
<dbReference type="InterPro" id="IPR036661">
    <property type="entry name" value="Luciferase-like_sf"/>
</dbReference>
<dbReference type="PANTHER" id="PTHR30137">
    <property type="entry name" value="LUCIFERASE-LIKE MONOOXYGENASE"/>
    <property type="match status" value="1"/>
</dbReference>
<dbReference type="CDD" id="cd00347">
    <property type="entry name" value="Flavin_utilizing_monoxygenases"/>
    <property type="match status" value="1"/>
</dbReference>
<dbReference type="InterPro" id="IPR011251">
    <property type="entry name" value="Luciferase-like_dom"/>
</dbReference>
<dbReference type="InterPro" id="IPR050766">
    <property type="entry name" value="Bact_Lucif_Oxidored"/>
</dbReference>
<dbReference type="EMBL" id="VDGI01000012">
    <property type="protein sequence ID" value="TQR19613.1"/>
    <property type="molecule type" value="Genomic_DNA"/>
</dbReference>
<evidence type="ECO:0000256" key="1">
    <source>
        <dbReference type="ARBA" id="ARBA00007789"/>
    </source>
</evidence>
<evidence type="ECO:0000313" key="4">
    <source>
        <dbReference type="Proteomes" id="UP000316626"/>
    </source>
</evidence>
<name>A0A544TQ76_9BACI</name>
<dbReference type="GO" id="GO:0016705">
    <property type="term" value="F:oxidoreductase activity, acting on paired donors, with incorporation or reduction of molecular oxygen"/>
    <property type="evidence" value="ECO:0007669"/>
    <property type="project" value="InterPro"/>
</dbReference>
<dbReference type="Proteomes" id="UP000316626">
    <property type="component" value="Unassembled WGS sequence"/>
</dbReference>
<dbReference type="OrthoDB" id="9780518at2"/>
<feature type="domain" description="Luciferase-like" evidence="2">
    <location>
        <begin position="1"/>
        <end position="303"/>
    </location>
</feature>
<proteinExistence type="predicted"/>
<dbReference type="PANTHER" id="PTHR30137:SF6">
    <property type="entry name" value="LUCIFERASE-LIKE MONOOXYGENASE"/>
    <property type="match status" value="1"/>
</dbReference>
<comment type="similarity">
    <text evidence="1">To bacterial alkanal monooxygenase alpha and beta chains.</text>
</comment>
<dbReference type="RefSeq" id="WP_142642808.1">
    <property type="nucleotide sequence ID" value="NZ_VDGI01000012.1"/>
</dbReference>
<accession>A0A544TQ76</accession>
<evidence type="ECO:0000313" key="3">
    <source>
        <dbReference type="EMBL" id="TQR19613.1"/>
    </source>
</evidence>
<sequence>MKLSVLDQAPITVGNTAVDALKKAEELAILADELGYYRMWMAEHHGTGTIASSAPEVIAAHLAAKTNKIRIGTGGVMMMHYSPLKLAEVFKTLSAFSPGRIDFGVGRAPGGDNYAMYALSEGRQPMLNNMYEKLTTTLQLINDEVPEDSLYNRTIATPSNIVLPEAWLLGSTGNSAVQAGRLGLGYSFAQFFQGGMTKEIFDTYRSNFKPSSLMENPEINVTYMVTVAETKEEAEYEALPQDISRLSLMRGQIRQTLTPEEARNYPLSEMDRAMIHENRKIHLVGTAKEVATILQEEQVQYGFDEAMICSIPHSQEKRLDVYRLLARELF</sequence>
<dbReference type="SUPFAM" id="SSF51679">
    <property type="entry name" value="Bacterial luciferase-like"/>
    <property type="match status" value="1"/>
</dbReference>
<protein>
    <submittedName>
        <fullName evidence="3">LLM class flavin-dependent oxidoreductase</fullName>
    </submittedName>
</protein>
<organism evidence="3 4">
    <name type="scientific">Psychrobacillus vulpis</name>
    <dbReference type="NCBI Taxonomy" id="2325572"/>
    <lineage>
        <taxon>Bacteria</taxon>
        <taxon>Bacillati</taxon>
        <taxon>Bacillota</taxon>
        <taxon>Bacilli</taxon>
        <taxon>Bacillales</taxon>
        <taxon>Bacillaceae</taxon>
        <taxon>Psychrobacillus</taxon>
    </lineage>
</organism>
<gene>
    <name evidence="3" type="ORF">FG384_11840</name>
</gene>
<dbReference type="Pfam" id="PF00296">
    <property type="entry name" value="Bac_luciferase"/>
    <property type="match status" value="1"/>
</dbReference>
<keyword evidence="4" id="KW-1185">Reference proteome</keyword>
<dbReference type="InterPro" id="IPR019949">
    <property type="entry name" value="CmoO-like"/>
</dbReference>